<feature type="compositionally biased region" description="Low complexity" evidence="2">
    <location>
        <begin position="329"/>
        <end position="348"/>
    </location>
</feature>
<organism evidence="5 6">
    <name type="scientific">Mycobacterium colombiense</name>
    <dbReference type="NCBI Taxonomy" id="339268"/>
    <lineage>
        <taxon>Bacteria</taxon>
        <taxon>Bacillati</taxon>
        <taxon>Actinomycetota</taxon>
        <taxon>Actinomycetes</taxon>
        <taxon>Mycobacteriales</taxon>
        <taxon>Mycobacteriaceae</taxon>
        <taxon>Mycobacterium</taxon>
        <taxon>Mycobacterium avium complex (MAC)</taxon>
    </lineage>
</organism>
<dbReference type="InterPro" id="IPR003488">
    <property type="entry name" value="DprA"/>
</dbReference>
<dbReference type="Pfam" id="PF02481">
    <property type="entry name" value="DNA_processg_A"/>
    <property type="match status" value="1"/>
</dbReference>
<evidence type="ECO:0000313" key="5">
    <source>
        <dbReference type="EMBL" id="RAV11209.1"/>
    </source>
</evidence>
<reference evidence="5 6" key="1">
    <citation type="submission" date="2018-06" db="EMBL/GenBank/DDBJ databases">
        <title>NTM in soil in Japan.</title>
        <authorList>
            <person name="Ohya K."/>
        </authorList>
    </citation>
    <scope>NUCLEOTIDE SEQUENCE [LARGE SCALE GENOMIC DNA]</scope>
    <source>
        <strain evidence="5 6">GF28</strain>
    </source>
</reference>
<dbReference type="Pfam" id="PF01022">
    <property type="entry name" value="HTH_5"/>
    <property type="match status" value="1"/>
</dbReference>
<evidence type="ECO:0000259" key="4">
    <source>
        <dbReference type="Pfam" id="PF02481"/>
    </source>
</evidence>
<dbReference type="Gene3D" id="3.40.50.450">
    <property type="match status" value="1"/>
</dbReference>
<feature type="domain" description="Smf/DprA SLOG" evidence="4">
    <location>
        <begin position="98"/>
        <end position="300"/>
    </location>
</feature>
<dbReference type="OrthoDB" id="9785707at2"/>
<dbReference type="PANTHER" id="PTHR43022">
    <property type="entry name" value="PROTEIN SMF"/>
    <property type="match status" value="1"/>
</dbReference>
<feature type="domain" description="HTH arsR-type" evidence="3">
    <location>
        <begin position="393"/>
        <end position="436"/>
    </location>
</feature>
<evidence type="ECO:0000313" key="6">
    <source>
        <dbReference type="Proteomes" id="UP000250915"/>
    </source>
</evidence>
<dbReference type="InterPro" id="IPR057666">
    <property type="entry name" value="DrpA_SLOG"/>
</dbReference>
<comment type="similarity">
    <text evidence="1">Belongs to the DprA/Smf family.</text>
</comment>
<feature type="region of interest" description="Disordered" evidence="2">
    <location>
        <begin position="286"/>
        <end position="380"/>
    </location>
</feature>
<dbReference type="EMBL" id="QMEV01000020">
    <property type="protein sequence ID" value="RAV11209.1"/>
    <property type="molecule type" value="Genomic_DNA"/>
</dbReference>
<gene>
    <name evidence="5" type="ORF">DQP57_12130</name>
</gene>
<feature type="compositionally biased region" description="Polar residues" evidence="2">
    <location>
        <begin position="350"/>
        <end position="360"/>
    </location>
</feature>
<evidence type="ECO:0000259" key="3">
    <source>
        <dbReference type="Pfam" id="PF01022"/>
    </source>
</evidence>
<comment type="caution">
    <text evidence="5">The sequence shown here is derived from an EMBL/GenBank/DDBJ whole genome shotgun (WGS) entry which is preliminary data.</text>
</comment>
<dbReference type="Proteomes" id="UP000250915">
    <property type="component" value="Unassembled WGS sequence"/>
</dbReference>
<dbReference type="SUPFAM" id="SSF102405">
    <property type="entry name" value="MCP/YpsA-like"/>
    <property type="match status" value="1"/>
</dbReference>
<name>A0A329LTW0_9MYCO</name>
<evidence type="ECO:0000256" key="1">
    <source>
        <dbReference type="ARBA" id="ARBA00006525"/>
    </source>
</evidence>
<protein>
    <submittedName>
        <fullName evidence="5">DNA-processing protein DprA</fullName>
    </submittedName>
</protein>
<feature type="compositionally biased region" description="Basic and acidic residues" evidence="2">
    <location>
        <begin position="371"/>
        <end position="380"/>
    </location>
</feature>
<evidence type="ECO:0000256" key="2">
    <source>
        <dbReference type="SAM" id="MobiDB-lite"/>
    </source>
</evidence>
<dbReference type="InterPro" id="IPR001845">
    <property type="entry name" value="HTH_ArsR_DNA-bd_dom"/>
</dbReference>
<dbReference type="GO" id="GO:0009294">
    <property type="term" value="P:DNA-mediated transformation"/>
    <property type="evidence" value="ECO:0007669"/>
    <property type="project" value="InterPro"/>
</dbReference>
<accession>A0A329LTW0</accession>
<dbReference type="PANTHER" id="PTHR43022:SF1">
    <property type="entry name" value="PROTEIN SMF"/>
    <property type="match status" value="1"/>
</dbReference>
<proteinExistence type="inferred from homology"/>
<dbReference type="AlphaFoldDB" id="A0A329LTW0"/>
<dbReference type="GO" id="GO:0003700">
    <property type="term" value="F:DNA-binding transcription factor activity"/>
    <property type="evidence" value="ECO:0007669"/>
    <property type="project" value="InterPro"/>
</dbReference>
<sequence>MTDPLSPNTEAILLLTAPLIAGKGEASPDLLSPGLYNRLARHLQGLKLEPADLTGQDGPKIVRSCAQVVEVARLERLLGRGFLMAQAVERWHARAIWVVSRADHKYPRRLKSRLKADAPAVLYGCGDISSLDAGGLAVVGSRHVDDALIQYTQAVGALAAHSHCAIVSGGAKGIDQAAMRGALDAGGRATGVLADGLEKAVVNRYNRDMLLAGQLILTSPYDPASGFNVGNAMRRNKFVYALSDASLVVSSDLNKGGTWAGAVEQLDKLKLVTVFVRSTGPQSAGLDALADKGAHPWPNPQNTDELESVLRKTPTSVERTQPGLPFSTADADPSLASSEEAEEIPIALDATSSARGDTTAVSVESGSPPESSRRQTKCDDNRTARLADQLLETVRDVVRTLLQSPMSVEDVAAALDVSNSQVDVWLRRLLAEGVIELCSGGEGFVAKCIEETPSL</sequence>
<feature type="compositionally biased region" description="Low complexity" evidence="2">
    <location>
        <begin position="361"/>
        <end position="370"/>
    </location>
</feature>